<organism evidence="1">
    <name type="scientific">marine sediment metagenome</name>
    <dbReference type="NCBI Taxonomy" id="412755"/>
    <lineage>
        <taxon>unclassified sequences</taxon>
        <taxon>metagenomes</taxon>
        <taxon>ecological metagenomes</taxon>
    </lineage>
</organism>
<protein>
    <submittedName>
        <fullName evidence="1">Uncharacterized protein</fullName>
    </submittedName>
</protein>
<evidence type="ECO:0000313" key="1">
    <source>
        <dbReference type="EMBL" id="KKK92725.1"/>
    </source>
</evidence>
<gene>
    <name evidence="1" type="ORF">LCGC14_2700040</name>
</gene>
<sequence>MISALYSFLPQHFLYLRPLPHTHGSFRPSLGVPRVIGLCGGGQQLVLVQLELVGTGDLFVMLYSFFSRVYHDPYIGFGSKNKDLPSFGCSASILADSCVMPLK</sequence>
<accession>A0A0F9A3K5</accession>
<feature type="non-terminal residue" evidence="1">
    <location>
        <position position="103"/>
    </location>
</feature>
<dbReference type="EMBL" id="LAZR01048087">
    <property type="protein sequence ID" value="KKK92725.1"/>
    <property type="molecule type" value="Genomic_DNA"/>
</dbReference>
<dbReference type="AlphaFoldDB" id="A0A0F9A3K5"/>
<proteinExistence type="predicted"/>
<comment type="caution">
    <text evidence="1">The sequence shown here is derived from an EMBL/GenBank/DDBJ whole genome shotgun (WGS) entry which is preliminary data.</text>
</comment>
<name>A0A0F9A3K5_9ZZZZ</name>
<reference evidence="1" key="1">
    <citation type="journal article" date="2015" name="Nature">
        <title>Complex archaea that bridge the gap between prokaryotes and eukaryotes.</title>
        <authorList>
            <person name="Spang A."/>
            <person name="Saw J.H."/>
            <person name="Jorgensen S.L."/>
            <person name="Zaremba-Niedzwiedzka K."/>
            <person name="Martijn J."/>
            <person name="Lind A.E."/>
            <person name="van Eijk R."/>
            <person name="Schleper C."/>
            <person name="Guy L."/>
            <person name="Ettema T.J."/>
        </authorList>
    </citation>
    <scope>NUCLEOTIDE SEQUENCE</scope>
</reference>